<name>A0ACC1HQ34_9FUNG</name>
<comment type="caution">
    <text evidence="1">The sequence shown here is derived from an EMBL/GenBank/DDBJ whole genome shotgun (WGS) entry which is preliminary data.</text>
</comment>
<dbReference type="EMBL" id="JAMZIH010001828">
    <property type="protein sequence ID" value="KAJ1677868.1"/>
    <property type="molecule type" value="Genomic_DNA"/>
</dbReference>
<dbReference type="Proteomes" id="UP001145114">
    <property type="component" value="Unassembled WGS sequence"/>
</dbReference>
<protein>
    <submittedName>
        <fullName evidence="1">Uncharacterized protein</fullName>
    </submittedName>
</protein>
<evidence type="ECO:0000313" key="2">
    <source>
        <dbReference type="Proteomes" id="UP001145114"/>
    </source>
</evidence>
<organism evidence="1 2">
    <name type="scientific">Spiromyces aspiralis</name>
    <dbReference type="NCBI Taxonomy" id="68401"/>
    <lineage>
        <taxon>Eukaryota</taxon>
        <taxon>Fungi</taxon>
        <taxon>Fungi incertae sedis</taxon>
        <taxon>Zoopagomycota</taxon>
        <taxon>Kickxellomycotina</taxon>
        <taxon>Kickxellomycetes</taxon>
        <taxon>Kickxellales</taxon>
        <taxon>Kickxellaceae</taxon>
        <taxon>Spiromyces</taxon>
    </lineage>
</organism>
<proteinExistence type="predicted"/>
<accession>A0ACC1HQ34</accession>
<evidence type="ECO:0000313" key="1">
    <source>
        <dbReference type="EMBL" id="KAJ1677868.1"/>
    </source>
</evidence>
<reference evidence="1" key="1">
    <citation type="submission" date="2022-06" db="EMBL/GenBank/DDBJ databases">
        <title>Phylogenomic reconstructions and comparative analyses of Kickxellomycotina fungi.</title>
        <authorList>
            <person name="Reynolds N.K."/>
            <person name="Stajich J.E."/>
            <person name="Barry K."/>
            <person name="Grigoriev I.V."/>
            <person name="Crous P."/>
            <person name="Smith M.E."/>
        </authorList>
    </citation>
    <scope>NUCLEOTIDE SEQUENCE</scope>
    <source>
        <strain evidence="1">RSA 2271</strain>
    </source>
</reference>
<gene>
    <name evidence="1" type="ORF">EV182_005271</name>
</gene>
<keyword evidence="2" id="KW-1185">Reference proteome</keyword>
<sequence>MLLLVTPFAIVSYFQDWNGLAIFILNLISLIPLANLMGFVTEEIILRLNHILGALLSCTLGNAVEFITGIMALRQQKYEIIQMTMLGVVMANTMLVVGLAFFVGGCRYRDQYFNLTLAQTCTALMGLGVLSMIVPAAFTQVHAPNREVSWAILSLSRGTAIILLVVYILYIFFQLRTHSDVLKQRHEGAKSVVSWEERRRAKMASDSDDDLVAQQAAAGPEDKPLDGTTPRGCSTPTTIVAVPTENREKVLQQQAGEHSGDNDRRKAHGRNHGQRHTPQLVPWVALIFLSIVSVLVSLTVEILIHNIDHVTENWNLSSEFLGQIVLPATISVSERLMTISLAFKNEMDLTICIITGSSMQITLFVLPLLVIIAWIAGHNLPLQFDAFETTVMLISVLVINYVIVNGRSNWMKGSMLISAYAIVAMAFYFYPLDSDDKGGMSSAGLAILNKDT</sequence>